<dbReference type="AlphaFoldDB" id="A0A150LVG0"/>
<dbReference type="EMBL" id="LQYS01000033">
    <property type="protein sequence ID" value="KYD16304.1"/>
    <property type="molecule type" value="Genomic_DNA"/>
</dbReference>
<proteinExistence type="predicted"/>
<dbReference type="Proteomes" id="UP000075455">
    <property type="component" value="Unassembled WGS sequence"/>
</dbReference>
<accession>A0A150LVG0</accession>
<evidence type="ECO:0000313" key="2">
    <source>
        <dbReference type="Proteomes" id="UP000075455"/>
    </source>
</evidence>
<gene>
    <name evidence="1" type="ORF">B4119_4096</name>
</gene>
<name>A0A150LVG0_9BACL</name>
<evidence type="ECO:0000313" key="1">
    <source>
        <dbReference type="EMBL" id="KYD16304.1"/>
    </source>
</evidence>
<dbReference type="STRING" id="81408.B4119_4096"/>
<sequence>MSENPEEFQREITVIIAITIIIEKPPINRTVALEIQIRGI</sequence>
<comment type="caution">
    <text evidence="1">The sequence shown here is derived from an EMBL/GenBank/DDBJ whole genome shotgun (WGS) entry which is preliminary data.</text>
</comment>
<dbReference type="PATRIC" id="fig|81408.3.peg.3068"/>
<protein>
    <submittedName>
        <fullName evidence="1">Uncharacterized protein</fullName>
    </submittedName>
</protein>
<organism evidence="1 2">
    <name type="scientific">Saccharococcus caldoxylosilyticus</name>
    <dbReference type="NCBI Taxonomy" id="81408"/>
    <lineage>
        <taxon>Bacteria</taxon>
        <taxon>Bacillati</taxon>
        <taxon>Bacillota</taxon>
        <taxon>Bacilli</taxon>
        <taxon>Bacillales</taxon>
        <taxon>Anoxybacillaceae</taxon>
        <taxon>Saccharococcus</taxon>
    </lineage>
</organism>
<reference evidence="1 2" key="1">
    <citation type="submission" date="2016-01" db="EMBL/GenBank/DDBJ databases">
        <title>Draft Genome Sequences of Seven Thermophilic Sporeformers Isolated from Foods.</title>
        <authorList>
            <person name="Berendsen E.M."/>
            <person name="Wells-Bennik M.H."/>
            <person name="Krawcyk A.O."/>
            <person name="De Jong A."/>
            <person name="Holsappel S."/>
            <person name="Eijlander R.T."/>
            <person name="Kuipers O.P."/>
        </authorList>
    </citation>
    <scope>NUCLEOTIDE SEQUENCE [LARGE SCALE GENOMIC DNA]</scope>
    <source>
        <strain evidence="1 2">B4119</strain>
    </source>
</reference>